<accession>A0ABW3MAX7</accession>
<evidence type="ECO:0000313" key="1">
    <source>
        <dbReference type="EMBL" id="MFD1046105.1"/>
    </source>
</evidence>
<reference evidence="2" key="1">
    <citation type="journal article" date="2019" name="Int. J. Syst. Evol. Microbiol.">
        <title>The Global Catalogue of Microorganisms (GCM) 10K type strain sequencing project: providing services to taxonomists for standard genome sequencing and annotation.</title>
        <authorList>
            <consortium name="The Broad Institute Genomics Platform"/>
            <consortium name="The Broad Institute Genome Sequencing Center for Infectious Disease"/>
            <person name="Wu L."/>
            <person name="Ma J."/>
        </authorList>
    </citation>
    <scope>NUCLEOTIDE SEQUENCE [LARGE SCALE GENOMIC DNA]</scope>
    <source>
        <strain evidence="2">JCM 31486</strain>
    </source>
</reference>
<keyword evidence="2" id="KW-1185">Reference proteome</keyword>
<proteinExistence type="predicted"/>
<comment type="caution">
    <text evidence="1">The sequence shown here is derived from an EMBL/GenBank/DDBJ whole genome shotgun (WGS) entry which is preliminary data.</text>
</comment>
<dbReference type="Proteomes" id="UP001597045">
    <property type="component" value="Unassembled WGS sequence"/>
</dbReference>
<name>A0ABW3MAX7_9PSEU</name>
<gene>
    <name evidence="1" type="ORF">ACFQ1S_11290</name>
</gene>
<dbReference type="EMBL" id="JBHTIS010000523">
    <property type="protein sequence ID" value="MFD1046105.1"/>
    <property type="molecule type" value="Genomic_DNA"/>
</dbReference>
<protein>
    <submittedName>
        <fullName evidence="1">RNA polymerase subunit sigma-24</fullName>
    </submittedName>
</protein>
<sequence length="81" mass="8578">ERVATWFAGVAQRPYEGVMPAQMSVELVELNGSPGIVFSGAGRVIGTLTLDVDDTGHVVNIHNVANPDKLQAVTARTVHPV</sequence>
<organism evidence="1 2">
    <name type="scientific">Kibdelosporangium lantanae</name>
    <dbReference type="NCBI Taxonomy" id="1497396"/>
    <lineage>
        <taxon>Bacteria</taxon>
        <taxon>Bacillati</taxon>
        <taxon>Actinomycetota</taxon>
        <taxon>Actinomycetes</taxon>
        <taxon>Pseudonocardiales</taxon>
        <taxon>Pseudonocardiaceae</taxon>
        <taxon>Kibdelosporangium</taxon>
    </lineage>
</organism>
<evidence type="ECO:0000313" key="2">
    <source>
        <dbReference type="Proteomes" id="UP001597045"/>
    </source>
</evidence>
<feature type="non-terminal residue" evidence="1">
    <location>
        <position position="1"/>
    </location>
</feature>